<gene>
    <name evidence="1" type="primary">ORF104118</name>
</gene>
<evidence type="ECO:0000313" key="1">
    <source>
        <dbReference type="EMBL" id="CEK77337.1"/>
    </source>
</evidence>
<sequence>MSPRDSIQGSFSLGLFNSKKNHKESCWESREPDDSQGMLCLVKKVGNRCVILYGATKFFVIHKYVRLSSHHEGNW</sequence>
<name>A0A0B7A9J2_9EUPU</name>
<proteinExistence type="predicted"/>
<accession>A0A0B7A9J2</accession>
<dbReference type="EMBL" id="HACG01030472">
    <property type="protein sequence ID" value="CEK77337.1"/>
    <property type="molecule type" value="Transcribed_RNA"/>
</dbReference>
<organism evidence="1">
    <name type="scientific">Arion vulgaris</name>
    <dbReference type="NCBI Taxonomy" id="1028688"/>
    <lineage>
        <taxon>Eukaryota</taxon>
        <taxon>Metazoa</taxon>
        <taxon>Spiralia</taxon>
        <taxon>Lophotrochozoa</taxon>
        <taxon>Mollusca</taxon>
        <taxon>Gastropoda</taxon>
        <taxon>Heterobranchia</taxon>
        <taxon>Euthyneura</taxon>
        <taxon>Panpulmonata</taxon>
        <taxon>Eupulmonata</taxon>
        <taxon>Stylommatophora</taxon>
        <taxon>Helicina</taxon>
        <taxon>Arionoidea</taxon>
        <taxon>Arionidae</taxon>
        <taxon>Arion</taxon>
    </lineage>
</organism>
<protein>
    <submittedName>
        <fullName evidence="1">Uncharacterized protein</fullName>
    </submittedName>
</protein>
<reference evidence="1" key="1">
    <citation type="submission" date="2014-12" db="EMBL/GenBank/DDBJ databases">
        <title>Insight into the proteome of Arion vulgaris.</title>
        <authorList>
            <person name="Aradska J."/>
            <person name="Bulat T."/>
            <person name="Smidak R."/>
            <person name="Sarate P."/>
            <person name="Gangsoo J."/>
            <person name="Sialana F."/>
            <person name="Bilban M."/>
            <person name="Lubec G."/>
        </authorList>
    </citation>
    <scope>NUCLEOTIDE SEQUENCE</scope>
    <source>
        <tissue evidence="1">Skin</tissue>
    </source>
</reference>
<dbReference type="AlphaFoldDB" id="A0A0B7A9J2"/>